<evidence type="ECO:0000313" key="1">
    <source>
        <dbReference type="WBParaSite" id="MCU_009155-RA"/>
    </source>
</evidence>
<dbReference type="WBParaSite" id="MCU_009155-RA">
    <property type="protein sequence ID" value="MCU_009155-RA"/>
    <property type="gene ID" value="MCU_009155"/>
</dbReference>
<proteinExistence type="predicted"/>
<dbReference type="AlphaFoldDB" id="A0A5K3FKH7"/>
<protein>
    <submittedName>
        <fullName evidence="1">Oxidoreductase</fullName>
    </submittedName>
</protein>
<accession>A0A5K3FKH7</accession>
<name>A0A5K3FKH7_MESCO</name>
<reference evidence="1" key="1">
    <citation type="submission" date="2019-11" db="UniProtKB">
        <authorList>
            <consortium name="WormBaseParasite"/>
        </authorList>
    </citation>
    <scope>IDENTIFICATION</scope>
</reference>
<sequence length="71" mass="7995">MRVRCPYESSLSPEHHRSVFTEKPIAAGFEERLSNQTPQQTGRLLTHCHVFSTPPLAAWQYDAVLVCGGVR</sequence>
<organism evidence="1">
    <name type="scientific">Mesocestoides corti</name>
    <name type="common">Flatworm</name>
    <dbReference type="NCBI Taxonomy" id="53468"/>
    <lineage>
        <taxon>Eukaryota</taxon>
        <taxon>Metazoa</taxon>
        <taxon>Spiralia</taxon>
        <taxon>Lophotrochozoa</taxon>
        <taxon>Platyhelminthes</taxon>
        <taxon>Cestoda</taxon>
        <taxon>Eucestoda</taxon>
        <taxon>Cyclophyllidea</taxon>
        <taxon>Mesocestoididae</taxon>
        <taxon>Mesocestoides</taxon>
    </lineage>
</organism>